<evidence type="ECO:0000313" key="6">
    <source>
        <dbReference type="EMBL" id="OIJ24772.1"/>
    </source>
</evidence>
<dbReference type="InterPro" id="IPR037923">
    <property type="entry name" value="HTH-like"/>
</dbReference>
<evidence type="ECO:0000256" key="2">
    <source>
        <dbReference type="ARBA" id="ARBA00023125"/>
    </source>
</evidence>
<keyword evidence="3" id="KW-0010">Activator</keyword>
<keyword evidence="2" id="KW-0238">DNA-binding</keyword>
<comment type="caution">
    <text evidence="6">The sequence shown here is derived from an EMBL/GenBank/DDBJ whole genome shotgun (WGS) entry which is preliminary data.</text>
</comment>
<dbReference type="InterPro" id="IPR018062">
    <property type="entry name" value="HTH_AraC-typ_CS"/>
</dbReference>
<proteinExistence type="predicted"/>
<organism evidence="6 7">
    <name type="scientific">Nocardioides luteus</name>
    <dbReference type="NCBI Taxonomy" id="1844"/>
    <lineage>
        <taxon>Bacteria</taxon>
        <taxon>Bacillati</taxon>
        <taxon>Actinomycetota</taxon>
        <taxon>Actinomycetes</taxon>
        <taxon>Propionibacteriales</taxon>
        <taxon>Nocardioidaceae</taxon>
        <taxon>Nocardioides</taxon>
    </lineage>
</organism>
<gene>
    <name evidence="6" type="ORF">UG56_021030</name>
</gene>
<keyword evidence="1" id="KW-0805">Transcription regulation</keyword>
<dbReference type="InterPro" id="IPR003313">
    <property type="entry name" value="AraC-bd"/>
</dbReference>
<evidence type="ECO:0000256" key="3">
    <source>
        <dbReference type="ARBA" id="ARBA00023159"/>
    </source>
</evidence>
<dbReference type="InterPro" id="IPR018060">
    <property type="entry name" value="HTH_AraC"/>
</dbReference>
<feature type="domain" description="HTH araC/xylS-type" evidence="5">
    <location>
        <begin position="207"/>
        <end position="305"/>
    </location>
</feature>
<dbReference type="AlphaFoldDB" id="A0A1J4MZJ7"/>
<dbReference type="Pfam" id="PF12833">
    <property type="entry name" value="HTH_18"/>
    <property type="match status" value="1"/>
</dbReference>
<dbReference type="PROSITE" id="PS00041">
    <property type="entry name" value="HTH_ARAC_FAMILY_1"/>
    <property type="match status" value="1"/>
</dbReference>
<dbReference type="GO" id="GO:0043565">
    <property type="term" value="F:sequence-specific DNA binding"/>
    <property type="evidence" value="ECO:0007669"/>
    <property type="project" value="InterPro"/>
</dbReference>
<dbReference type="STRING" id="1844.UG56_021030"/>
<dbReference type="SUPFAM" id="SSF51215">
    <property type="entry name" value="Regulatory protein AraC"/>
    <property type="match status" value="1"/>
</dbReference>
<dbReference type="GO" id="GO:0003700">
    <property type="term" value="F:DNA-binding transcription factor activity"/>
    <property type="evidence" value="ECO:0007669"/>
    <property type="project" value="InterPro"/>
</dbReference>
<dbReference type="Pfam" id="PF02311">
    <property type="entry name" value="AraC_binding"/>
    <property type="match status" value="1"/>
</dbReference>
<evidence type="ECO:0000256" key="1">
    <source>
        <dbReference type="ARBA" id="ARBA00023015"/>
    </source>
</evidence>
<dbReference type="InterPro" id="IPR009057">
    <property type="entry name" value="Homeodomain-like_sf"/>
</dbReference>
<keyword evidence="4" id="KW-0804">Transcription</keyword>
<accession>A0A1J4MZJ7</accession>
<dbReference type="EMBL" id="JZDQ02000033">
    <property type="protein sequence ID" value="OIJ24772.1"/>
    <property type="molecule type" value="Genomic_DNA"/>
</dbReference>
<dbReference type="PROSITE" id="PS01124">
    <property type="entry name" value="HTH_ARAC_FAMILY_2"/>
    <property type="match status" value="1"/>
</dbReference>
<keyword evidence="7" id="KW-1185">Reference proteome</keyword>
<dbReference type="SUPFAM" id="SSF46689">
    <property type="entry name" value="Homeodomain-like"/>
    <property type="match status" value="2"/>
</dbReference>
<evidence type="ECO:0000313" key="7">
    <source>
        <dbReference type="Proteomes" id="UP000033772"/>
    </source>
</evidence>
<sequence>MGRSSDSTPTLSRSVRTVRADGTPIYRWEQSPGVPPVRVVPLDPDCDTEHLPPDNRHAHDFWVLAYVERGGGAVGLDGRQVALRDGEVHAVAPGEVVAAESLAELTHARAWSVAFTPDAIPSLASISPLTWTHHPLLALFAADGRRALVPEADRPRWLALLADLAEELRHPDRLGAHDAVTATLTNLLVASARLAPSAPIAPDPLVSRVFDEIERTYATKVTAGDLARSLGYTPGHLTTVIRQRTGRTLLDWLTERRLTEARRLLRETDLPLSVISTRTGLTDPGYLVRRFKARYGTTPDRWRREW</sequence>
<dbReference type="SMART" id="SM00342">
    <property type="entry name" value="HTH_ARAC"/>
    <property type="match status" value="1"/>
</dbReference>
<dbReference type="PANTHER" id="PTHR46796">
    <property type="entry name" value="HTH-TYPE TRANSCRIPTIONAL ACTIVATOR RHAS-RELATED"/>
    <property type="match status" value="1"/>
</dbReference>
<dbReference type="Proteomes" id="UP000033772">
    <property type="component" value="Unassembled WGS sequence"/>
</dbReference>
<dbReference type="Gene3D" id="1.10.10.60">
    <property type="entry name" value="Homeodomain-like"/>
    <property type="match status" value="1"/>
</dbReference>
<evidence type="ECO:0000259" key="5">
    <source>
        <dbReference type="PROSITE" id="PS01124"/>
    </source>
</evidence>
<name>A0A1J4MZJ7_9ACTN</name>
<evidence type="ECO:0000256" key="4">
    <source>
        <dbReference type="ARBA" id="ARBA00023163"/>
    </source>
</evidence>
<dbReference type="InterPro" id="IPR050204">
    <property type="entry name" value="AraC_XylS_family_regulators"/>
</dbReference>
<protein>
    <submittedName>
        <fullName evidence="6">AraC family transcriptional regulator</fullName>
    </submittedName>
</protein>
<dbReference type="OrthoDB" id="186135at2"/>
<reference evidence="6" key="1">
    <citation type="submission" date="2016-10" db="EMBL/GenBank/DDBJ databases">
        <title>Draft Genome Sequence of Nocardioides luteus Strain BAFB, an Alkane-Degrading Bacterium Isolated from JP-7 Polluted Soil.</title>
        <authorList>
            <person name="Brown L."/>
            <person name="Ruiz O.N."/>
            <person name="Gunasekera T."/>
        </authorList>
    </citation>
    <scope>NUCLEOTIDE SEQUENCE [LARGE SCALE GENOMIC DNA]</scope>
    <source>
        <strain evidence="6">BAFB</strain>
    </source>
</reference>